<dbReference type="AlphaFoldDB" id="A0A9X7BU01"/>
<dbReference type="InterPro" id="IPR051011">
    <property type="entry name" value="Metal_resp_trans_reg"/>
</dbReference>
<gene>
    <name evidence="5" type="ORF">COK99_01750</name>
</gene>
<dbReference type="EMBL" id="NVDU01000003">
    <property type="protein sequence ID" value="PFV35772.1"/>
    <property type="molecule type" value="Genomic_DNA"/>
</dbReference>
<name>A0A9X7BU01_BACTU</name>
<evidence type="ECO:0000256" key="2">
    <source>
        <dbReference type="ARBA" id="ARBA00023125"/>
    </source>
</evidence>
<dbReference type="PRINTS" id="PR00778">
    <property type="entry name" value="HTHARSR"/>
</dbReference>
<accession>A0A9X7BU01</accession>
<proteinExistence type="predicted"/>
<dbReference type="SUPFAM" id="SSF46785">
    <property type="entry name" value="Winged helix' DNA-binding domain"/>
    <property type="match status" value="1"/>
</dbReference>
<reference evidence="5 6" key="1">
    <citation type="submission" date="2017-09" db="EMBL/GenBank/DDBJ databases">
        <title>Large-scale bioinformatics analysis of Bacillus genomes uncovers conserved roles of natural products in bacterial physiology.</title>
        <authorList>
            <consortium name="Agbiome Team Llc"/>
            <person name="Bleich R.M."/>
            <person name="Grubbs K.J."/>
            <person name="Santa Maria K.C."/>
            <person name="Allen S.E."/>
            <person name="Farag S."/>
            <person name="Shank E.A."/>
            <person name="Bowers A."/>
        </authorList>
    </citation>
    <scope>NUCLEOTIDE SEQUENCE [LARGE SCALE GENOMIC DNA]</scope>
    <source>
        <strain evidence="5 6">AFS060060</strain>
    </source>
</reference>
<dbReference type="Gene3D" id="1.10.10.10">
    <property type="entry name" value="Winged helix-like DNA-binding domain superfamily/Winged helix DNA-binding domain"/>
    <property type="match status" value="1"/>
</dbReference>
<dbReference type="Pfam" id="PF12840">
    <property type="entry name" value="HTH_20"/>
    <property type="match status" value="1"/>
</dbReference>
<evidence type="ECO:0000313" key="5">
    <source>
        <dbReference type="EMBL" id="PFV35772.1"/>
    </source>
</evidence>
<evidence type="ECO:0000256" key="3">
    <source>
        <dbReference type="ARBA" id="ARBA00023163"/>
    </source>
</evidence>
<dbReference type="SMART" id="SM00418">
    <property type="entry name" value="HTH_ARSR"/>
    <property type="match status" value="1"/>
</dbReference>
<protein>
    <submittedName>
        <fullName evidence="5">Transcriptional regulator</fullName>
    </submittedName>
</protein>
<dbReference type="RefSeq" id="WP_098685610.1">
    <property type="nucleotide sequence ID" value="NZ_NVDU01000003.1"/>
</dbReference>
<keyword evidence="2" id="KW-0238">DNA-binding</keyword>
<evidence type="ECO:0000256" key="1">
    <source>
        <dbReference type="ARBA" id="ARBA00023015"/>
    </source>
</evidence>
<dbReference type="NCBIfam" id="NF033788">
    <property type="entry name" value="HTH_metalloreg"/>
    <property type="match status" value="1"/>
</dbReference>
<dbReference type="PANTHER" id="PTHR43132:SF2">
    <property type="entry name" value="ARSENICAL RESISTANCE OPERON REPRESSOR ARSR-RELATED"/>
    <property type="match status" value="1"/>
</dbReference>
<dbReference type="InterPro" id="IPR001845">
    <property type="entry name" value="HTH_ArsR_DNA-bd_dom"/>
</dbReference>
<keyword evidence="1" id="KW-0805">Transcription regulation</keyword>
<evidence type="ECO:0000259" key="4">
    <source>
        <dbReference type="PROSITE" id="PS50987"/>
    </source>
</evidence>
<keyword evidence="3" id="KW-0804">Transcription</keyword>
<dbReference type="GO" id="GO:0003677">
    <property type="term" value="F:DNA binding"/>
    <property type="evidence" value="ECO:0007669"/>
    <property type="project" value="UniProtKB-KW"/>
</dbReference>
<evidence type="ECO:0000313" key="6">
    <source>
        <dbReference type="Proteomes" id="UP000223366"/>
    </source>
</evidence>
<feature type="domain" description="HTH arsR-type" evidence="4">
    <location>
        <begin position="7"/>
        <end position="97"/>
    </location>
</feature>
<comment type="caution">
    <text evidence="5">The sequence shown here is derived from an EMBL/GenBank/DDBJ whole genome shotgun (WGS) entry which is preliminary data.</text>
</comment>
<dbReference type="PANTHER" id="PTHR43132">
    <property type="entry name" value="ARSENICAL RESISTANCE OPERON REPRESSOR ARSR-RELATED"/>
    <property type="match status" value="1"/>
</dbReference>
<dbReference type="InterPro" id="IPR011991">
    <property type="entry name" value="ArsR-like_HTH"/>
</dbReference>
<dbReference type="PROSITE" id="PS50987">
    <property type="entry name" value="HTH_ARSR_2"/>
    <property type="match status" value="1"/>
</dbReference>
<dbReference type="CDD" id="cd00090">
    <property type="entry name" value="HTH_ARSR"/>
    <property type="match status" value="1"/>
</dbReference>
<sequence>MDTLLAAKHTISEEDANLLKVLAHPVRFRLVAELIHNKSLNVTQLIYLLGAPQSTVSQHLTKLKSARVVKFERSGLEVHYSMDSDKASKLVQLLLED</sequence>
<dbReference type="InterPro" id="IPR036388">
    <property type="entry name" value="WH-like_DNA-bd_sf"/>
</dbReference>
<dbReference type="InterPro" id="IPR036390">
    <property type="entry name" value="WH_DNA-bd_sf"/>
</dbReference>
<organism evidence="5 6">
    <name type="scientific">Bacillus thuringiensis</name>
    <dbReference type="NCBI Taxonomy" id="1428"/>
    <lineage>
        <taxon>Bacteria</taxon>
        <taxon>Bacillati</taxon>
        <taxon>Bacillota</taxon>
        <taxon>Bacilli</taxon>
        <taxon>Bacillales</taxon>
        <taxon>Bacillaceae</taxon>
        <taxon>Bacillus</taxon>
        <taxon>Bacillus cereus group</taxon>
    </lineage>
</organism>
<dbReference type="Proteomes" id="UP000223366">
    <property type="component" value="Unassembled WGS sequence"/>
</dbReference>
<dbReference type="GO" id="GO:0003700">
    <property type="term" value="F:DNA-binding transcription factor activity"/>
    <property type="evidence" value="ECO:0007669"/>
    <property type="project" value="InterPro"/>
</dbReference>